<proteinExistence type="predicted"/>
<protein>
    <recommendedName>
        <fullName evidence="4">DNA-binding protein</fullName>
    </recommendedName>
</protein>
<keyword evidence="3" id="KW-1185">Reference proteome</keyword>
<evidence type="ECO:0000256" key="1">
    <source>
        <dbReference type="SAM" id="MobiDB-lite"/>
    </source>
</evidence>
<name>A0ABY9T441_BREBE</name>
<feature type="region of interest" description="Disordered" evidence="1">
    <location>
        <begin position="145"/>
        <end position="199"/>
    </location>
</feature>
<accession>A0ABY9T441</accession>
<feature type="compositionally biased region" description="Polar residues" evidence="1">
    <location>
        <begin position="145"/>
        <end position="159"/>
    </location>
</feature>
<evidence type="ECO:0000313" key="3">
    <source>
        <dbReference type="Proteomes" id="UP001256827"/>
    </source>
</evidence>
<evidence type="ECO:0000313" key="2">
    <source>
        <dbReference type="EMBL" id="WNC14264.1"/>
    </source>
</evidence>
<reference evidence="2 3" key="1">
    <citation type="submission" date="2023-09" db="EMBL/GenBank/DDBJ databases">
        <title>Complete Genome and Methylome dissection of Bacillus brevis NEB573 original source of BbsI restriction endonuclease.</title>
        <authorList>
            <person name="Fomenkov A."/>
            <person name="Roberts R.D."/>
        </authorList>
    </citation>
    <scope>NUCLEOTIDE SEQUENCE [LARGE SCALE GENOMIC DNA]</scope>
    <source>
        <strain evidence="2 3">NEB573</strain>
    </source>
</reference>
<dbReference type="Proteomes" id="UP001256827">
    <property type="component" value="Chromosome"/>
</dbReference>
<dbReference type="RefSeq" id="WP_310766207.1">
    <property type="nucleotide sequence ID" value="NZ_CP134050.1"/>
</dbReference>
<gene>
    <name evidence="2" type="ORF">RGB73_26885</name>
</gene>
<evidence type="ECO:0008006" key="4">
    <source>
        <dbReference type="Google" id="ProtNLM"/>
    </source>
</evidence>
<sequence length="199" mass="22101">MIRMQGKYRLTFPVTPGEIQFRGYGNDTESTTSITLLTGNRISGRRPKSIAFDFFLPGDIFAPYIEVQGYQGPRSWLAGLDRLTGSEVLLTIEELDLAWNVLVGPCDGKFSGKHADFHGTIELPLFVRDEFVSWSNQTQLLSPGTVIAKQQSARPNTTGKKARKPSPPQGTSASPGGDKQQKEKRDLIREKLEHAHGMR</sequence>
<organism evidence="2 3">
    <name type="scientific">Brevibacillus brevis</name>
    <name type="common">Bacillus brevis</name>
    <dbReference type="NCBI Taxonomy" id="1393"/>
    <lineage>
        <taxon>Bacteria</taxon>
        <taxon>Bacillati</taxon>
        <taxon>Bacillota</taxon>
        <taxon>Bacilli</taxon>
        <taxon>Bacillales</taxon>
        <taxon>Paenibacillaceae</taxon>
        <taxon>Brevibacillus</taxon>
    </lineage>
</organism>
<feature type="compositionally biased region" description="Basic and acidic residues" evidence="1">
    <location>
        <begin position="179"/>
        <end position="199"/>
    </location>
</feature>
<dbReference type="EMBL" id="CP134050">
    <property type="protein sequence ID" value="WNC14264.1"/>
    <property type="molecule type" value="Genomic_DNA"/>
</dbReference>